<name>A0ABD0R6R4_CIRMR</name>
<evidence type="ECO:0000256" key="1">
    <source>
        <dbReference type="SAM" id="MobiDB-lite"/>
    </source>
</evidence>
<reference evidence="2 3" key="1">
    <citation type="submission" date="2024-05" db="EMBL/GenBank/DDBJ databases">
        <title>Genome sequencing and assembly of Indian major carp, Cirrhinus mrigala (Hamilton, 1822).</title>
        <authorList>
            <person name="Mohindra V."/>
            <person name="Chowdhury L.M."/>
            <person name="Lal K."/>
            <person name="Jena J.K."/>
        </authorList>
    </citation>
    <scope>NUCLEOTIDE SEQUENCE [LARGE SCALE GENOMIC DNA]</scope>
    <source>
        <strain evidence="2">CM1030</strain>
        <tissue evidence="2">Blood</tissue>
    </source>
</reference>
<evidence type="ECO:0000313" key="2">
    <source>
        <dbReference type="EMBL" id="KAL0194224.1"/>
    </source>
</evidence>
<evidence type="ECO:0000313" key="3">
    <source>
        <dbReference type="Proteomes" id="UP001529510"/>
    </source>
</evidence>
<feature type="compositionally biased region" description="Low complexity" evidence="1">
    <location>
        <begin position="45"/>
        <end position="63"/>
    </location>
</feature>
<dbReference type="AlphaFoldDB" id="A0ABD0R6R4"/>
<accession>A0ABD0R6R4</accession>
<dbReference type="EMBL" id="JAMKFB020000005">
    <property type="protein sequence ID" value="KAL0194224.1"/>
    <property type="molecule type" value="Genomic_DNA"/>
</dbReference>
<dbReference type="Proteomes" id="UP001529510">
    <property type="component" value="Unassembled WGS sequence"/>
</dbReference>
<feature type="region of interest" description="Disordered" evidence="1">
    <location>
        <begin position="1"/>
        <end position="63"/>
    </location>
</feature>
<comment type="caution">
    <text evidence="2">The sequence shown here is derived from an EMBL/GenBank/DDBJ whole genome shotgun (WGS) entry which is preliminary data.</text>
</comment>
<feature type="non-terminal residue" evidence="2">
    <location>
        <position position="1"/>
    </location>
</feature>
<organism evidence="2 3">
    <name type="scientific">Cirrhinus mrigala</name>
    <name type="common">Mrigala</name>
    <dbReference type="NCBI Taxonomy" id="683832"/>
    <lineage>
        <taxon>Eukaryota</taxon>
        <taxon>Metazoa</taxon>
        <taxon>Chordata</taxon>
        <taxon>Craniata</taxon>
        <taxon>Vertebrata</taxon>
        <taxon>Euteleostomi</taxon>
        <taxon>Actinopterygii</taxon>
        <taxon>Neopterygii</taxon>
        <taxon>Teleostei</taxon>
        <taxon>Ostariophysi</taxon>
        <taxon>Cypriniformes</taxon>
        <taxon>Cyprinidae</taxon>
        <taxon>Labeoninae</taxon>
        <taxon>Labeonini</taxon>
        <taxon>Cirrhinus</taxon>
    </lineage>
</organism>
<keyword evidence="3" id="KW-1185">Reference proteome</keyword>
<proteinExistence type="predicted"/>
<feature type="non-terminal residue" evidence="2">
    <location>
        <position position="90"/>
    </location>
</feature>
<sequence length="90" mass="9148">PDPSEPPQHGSPTPEMSNGEPESPAGPGHPDRVKPEERALASDALSGMNLGSSTTTNGNGSVTVPSAVLCKRHHSLYEGLNGCEAGGFGK</sequence>
<gene>
    <name evidence="2" type="ORF">M9458_012520</name>
</gene>
<feature type="compositionally biased region" description="Basic and acidic residues" evidence="1">
    <location>
        <begin position="29"/>
        <end position="40"/>
    </location>
</feature>
<protein>
    <submittedName>
        <fullName evidence="2">Uncharacterized protein</fullName>
    </submittedName>
</protein>